<dbReference type="OrthoDB" id="2955502at2759"/>
<reference evidence="1 2" key="1">
    <citation type="journal article" date="2019" name="New Phytol.">
        <title>Comparative genomics reveals unique wood-decay strategies and fruiting body development in the Schizophyllaceae.</title>
        <authorList>
            <person name="Almasi E."/>
            <person name="Sahu N."/>
            <person name="Krizsan K."/>
            <person name="Balint B."/>
            <person name="Kovacs G.M."/>
            <person name="Kiss B."/>
            <person name="Cseklye J."/>
            <person name="Drula E."/>
            <person name="Henrissat B."/>
            <person name="Nagy I."/>
            <person name="Chovatia M."/>
            <person name="Adam C."/>
            <person name="LaButti K."/>
            <person name="Lipzen A."/>
            <person name="Riley R."/>
            <person name="Grigoriev I.V."/>
            <person name="Nagy L.G."/>
        </authorList>
    </citation>
    <scope>NUCLEOTIDE SEQUENCE [LARGE SCALE GENOMIC DNA]</scope>
    <source>
        <strain evidence="1 2">NL-1724</strain>
    </source>
</reference>
<protein>
    <recommendedName>
        <fullName evidence="3">F-box domain-containing protein</fullName>
    </recommendedName>
</protein>
<dbReference type="Gene3D" id="3.80.10.10">
    <property type="entry name" value="Ribonuclease Inhibitor"/>
    <property type="match status" value="1"/>
</dbReference>
<proteinExistence type="predicted"/>
<comment type="caution">
    <text evidence="1">The sequence shown here is derived from an EMBL/GenBank/DDBJ whole genome shotgun (WGS) entry which is preliminary data.</text>
</comment>
<dbReference type="EMBL" id="VDMD01000099">
    <property type="protein sequence ID" value="TRM55716.1"/>
    <property type="molecule type" value="Genomic_DNA"/>
</dbReference>
<accession>A0A550BT64</accession>
<keyword evidence="2" id="KW-1185">Reference proteome</keyword>
<sequence length="543" mass="61613">MHPALAIAELRSAICKELILPRLDDDTGYIDWDYWEIRRGKADLCSLARVSRAWTPVAEAMIWESLPSLTPLLRLLPDDAITRLRRSLRAEDWAQVSRHASLVKDIWVLALQYSVKDQERIAGWLPQGVSFLPRLRRLDIIQYEVSWVSPNFVGTLLSPSVTALKLWGFRTWPIPQWPAIISRFPQIASIELENPCHDFFCNDVWPGHSIRYSDVGSLNIRFLFPGALTTCDRLTAVRLLVDLDQCTGFILMMAACPKLETLDFALQVSGQIYSWAAVVDIPYPSFRSLRSLSCLDAPISLAQSIIASTRACRLDSILIEGFDQGCTRDDLEQLLTTIRDHCVHEELTKLHLVPWQEHTTDVVLHLATLEPLAPFRSLEHVIIEQTHDVILDVADCERIAGWWPKLVTFSLALYTRQETSYCTLADIAPFSRLCPYLENLQLDIDASTVPAAPRATEAEGTKTAEWRPPFTLKFGDAPITDSAATAAYLINTFPSIVRVAYDVYGKAQGQGRYGQQTDIFKQREKAWNRVNNHIREYQEHVQT</sequence>
<name>A0A550BT64_9AGAR</name>
<evidence type="ECO:0008006" key="3">
    <source>
        <dbReference type="Google" id="ProtNLM"/>
    </source>
</evidence>
<gene>
    <name evidence="1" type="ORF">BD626DRAFT_576713</name>
</gene>
<dbReference type="SUPFAM" id="SSF52047">
    <property type="entry name" value="RNI-like"/>
    <property type="match status" value="1"/>
</dbReference>
<evidence type="ECO:0000313" key="1">
    <source>
        <dbReference type="EMBL" id="TRM55716.1"/>
    </source>
</evidence>
<dbReference type="Proteomes" id="UP000320762">
    <property type="component" value="Unassembled WGS sequence"/>
</dbReference>
<dbReference type="AlphaFoldDB" id="A0A550BT64"/>
<dbReference type="InterPro" id="IPR032675">
    <property type="entry name" value="LRR_dom_sf"/>
</dbReference>
<organism evidence="1 2">
    <name type="scientific">Schizophyllum amplum</name>
    <dbReference type="NCBI Taxonomy" id="97359"/>
    <lineage>
        <taxon>Eukaryota</taxon>
        <taxon>Fungi</taxon>
        <taxon>Dikarya</taxon>
        <taxon>Basidiomycota</taxon>
        <taxon>Agaricomycotina</taxon>
        <taxon>Agaricomycetes</taxon>
        <taxon>Agaricomycetidae</taxon>
        <taxon>Agaricales</taxon>
        <taxon>Schizophyllaceae</taxon>
        <taxon>Schizophyllum</taxon>
    </lineage>
</organism>
<evidence type="ECO:0000313" key="2">
    <source>
        <dbReference type="Proteomes" id="UP000320762"/>
    </source>
</evidence>